<proteinExistence type="predicted"/>
<gene>
    <name evidence="1" type="ORF">P8V03_15055</name>
</gene>
<protein>
    <submittedName>
        <fullName evidence="1">DNA phosphorothioation-associated protein 4</fullName>
    </submittedName>
</protein>
<name>A0ABU4JWD2_9CLOT</name>
<dbReference type="RefSeq" id="WP_318798793.1">
    <property type="nucleotide sequence ID" value="NZ_JARUJP010000021.1"/>
</dbReference>
<reference evidence="1 2" key="1">
    <citation type="submission" date="2023-04" db="EMBL/GenBank/DDBJ databases">
        <title>Clostridium tannerae sp. nov., isolated from the fecal material of an alpaca.</title>
        <authorList>
            <person name="Miller S."/>
            <person name="Hendry M."/>
            <person name="King J."/>
            <person name="Sankaranarayanan K."/>
            <person name="Lawson P.A."/>
        </authorList>
    </citation>
    <scope>NUCLEOTIDE SEQUENCE [LARGE SCALE GENOMIC DNA]</scope>
    <source>
        <strain evidence="1 2">A1-XYC3</strain>
    </source>
</reference>
<keyword evidence="2" id="KW-1185">Reference proteome</keyword>
<dbReference type="EMBL" id="JARUJP010000021">
    <property type="protein sequence ID" value="MDW8802466.1"/>
    <property type="molecule type" value="Genomic_DNA"/>
</dbReference>
<accession>A0ABU4JWD2</accession>
<comment type="caution">
    <text evidence="1">The sequence shown here is derived from an EMBL/GenBank/DDBJ whole genome shotgun (WGS) entry which is preliminary data.</text>
</comment>
<dbReference type="NCBIfam" id="TIGR04062">
    <property type="entry name" value="dnd_assoc_4"/>
    <property type="match status" value="1"/>
</dbReference>
<evidence type="ECO:0000313" key="2">
    <source>
        <dbReference type="Proteomes" id="UP001281656"/>
    </source>
</evidence>
<dbReference type="InterPro" id="IPR023983">
    <property type="entry name" value="DNA_S_mod_dnd_assoc_4"/>
</dbReference>
<organism evidence="1 2">
    <name type="scientific">Clostridium tanneri</name>
    <dbReference type="NCBI Taxonomy" id="3037988"/>
    <lineage>
        <taxon>Bacteria</taxon>
        <taxon>Bacillati</taxon>
        <taxon>Bacillota</taxon>
        <taxon>Clostridia</taxon>
        <taxon>Eubacteriales</taxon>
        <taxon>Clostridiaceae</taxon>
        <taxon>Clostridium</taxon>
    </lineage>
</organism>
<dbReference type="Proteomes" id="UP001281656">
    <property type="component" value="Unassembled WGS sequence"/>
</dbReference>
<sequence>MPRRIFRDEKYENIYQKLCEGEDAIFNQLKDVFLMAACIGYKVGIRTKLTKRGKDFPWSVFNGDTDESIINAIALAESNDVKILIDEQEQGHDDRVTIIEEYANTGIEYLKVEVLDRGGHPVENLLTYINSQQNKGEDDIYNLDNFMI</sequence>
<evidence type="ECO:0000313" key="1">
    <source>
        <dbReference type="EMBL" id="MDW8802466.1"/>
    </source>
</evidence>